<accession>A0A2X4TTA4</accession>
<evidence type="ECO:0000256" key="1">
    <source>
        <dbReference type="SAM" id="Phobius"/>
    </source>
</evidence>
<dbReference type="STRING" id="1219011.GCA_001895045_02016"/>
<keyword evidence="1" id="KW-1133">Transmembrane helix</keyword>
<keyword evidence="1" id="KW-0812">Transmembrane</keyword>
<dbReference type="KEGG" id="rcr:NCTC10994_01380"/>
<dbReference type="AlphaFoldDB" id="A0A2X4TTA4"/>
<dbReference type="EMBL" id="LS483468">
    <property type="protein sequence ID" value="SQI30063.1"/>
    <property type="molecule type" value="Genomic_DNA"/>
</dbReference>
<proteinExistence type="predicted"/>
<evidence type="ECO:0000313" key="3">
    <source>
        <dbReference type="Proteomes" id="UP000249091"/>
    </source>
</evidence>
<keyword evidence="1" id="KW-0472">Membrane</keyword>
<gene>
    <name evidence="2" type="ORF">NCTC10994_01380</name>
</gene>
<evidence type="ECO:0000313" key="2">
    <source>
        <dbReference type="EMBL" id="SQI30063.1"/>
    </source>
</evidence>
<keyword evidence="3" id="KW-1185">Reference proteome</keyword>
<feature type="transmembrane region" description="Helical" evidence="1">
    <location>
        <begin position="47"/>
        <end position="66"/>
    </location>
</feature>
<organism evidence="2 3">
    <name type="scientific">Rhodococcus coprophilus</name>
    <dbReference type="NCBI Taxonomy" id="38310"/>
    <lineage>
        <taxon>Bacteria</taxon>
        <taxon>Bacillati</taxon>
        <taxon>Actinomycetota</taxon>
        <taxon>Actinomycetes</taxon>
        <taxon>Mycobacteriales</taxon>
        <taxon>Nocardiaceae</taxon>
        <taxon>Rhodococcus</taxon>
    </lineage>
</organism>
<feature type="transmembrane region" description="Helical" evidence="1">
    <location>
        <begin position="72"/>
        <end position="89"/>
    </location>
</feature>
<sequence length="104" mass="10854">MVARQDEHDSWTHRAEGVGSVTSDTILPIGWRLAGRYGEMGVFVGKALLWFALLAGLVGAGVAVYALHVNGAVGSLIVASVAGLVLLRLRPEAQGDTERDAAAT</sequence>
<name>A0A2X4TTA4_9NOCA</name>
<protein>
    <submittedName>
        <fullName evidence="2">Uncharacterized protein</fullName>
    </submittedName>
</protein>
<reference evidence="2 3" key="1">
    <citation type="submission" date="2018-06" db="EMBL/GenBank/DDBJ databases">
        <authorList>
            <consortium name="Pathogen Informatics"/>
            <person name="Doyle S."/>
        </authorList>
    </citation>
    <scope>NUCLEOTIDE SEQUENCE [LARGE SCALE GENOMIC DNA]</scope>
    <source>
        <strain evidence="2 3">NCTC10994</strain>
    </source>
</reference>
<dbReference type="Proteomes" id="UP000249091">
    <property type="component" value="Chromosome 1"/>
</dbReference>